<dbReference type="AlphaFoldDB" id="A0A6I9M8F1"/>
<dbReference type="PANTHER" id="PTHR23231">
    <property type="entry name" value="GERM CELL-LESS PROTEIN"/>
    <property type="match status" value="1"/>
</dbReference>
<evidence type="ECO:0000256" key="1">
    <source>
        <dbReference type="ARBA" id="ARBA00022473"/>
    </source>
</evidence>
<keyword evidence="1" id="KW-0217">Developmental protein</keyword>
<evidence type="ECO:0000259" key="3">
    <source>
        <dbReference type="PROSITE" id="PS50097"/>
    </source>
</evidence>
<keyword evidence="5" id="KW-1185">Reference proteome</keyword>
<gene>
    <name evidence="4" type="primary">LOC102925989</name>
</gene>
<evidence type="ECO:0000313" key="5">
    <source>
        <dbReference type="Proteomes" id="UP000694547"/>
    </source>
</evidence>
<dbReference type="Gene3D" id="3.30.710.10">
    <property type="entry name" value="Potassium Channel Kv1.1, Chain A"/>
    <property type="match status" value="1"/>
</dbReference>
<dbReference type="Ensembl" id="ENSPEMT00000042244.1">
    <property type="protein sequence ID" value="ENSPEMP00000036483.1"/>
    <property type="gene ID" value="ENSPEMG00000030562.1"/>
</dbReference>
<accession>A0A6I9M8F1</accession>
<dbReference type="RefSeq" id="XP_006997759.1">
    <property type="nucleotide sequence ID" value="XM_006997697.3"/>
</dbReference>
<dbReference type="CDD" id="cd18495">
    <property type="entry name" value="BACK_GCL"/>
    <property type="match status" value="1"/>
</dbReference>
<evidence type="ECO:0000313" key="4">
    <source>
        <dbReference type="Ensembl" id="ENSPEMP00000036483.1"/>
    </source>
</evidence>
<organism evidence="4 5">
    <name type="scientific">Peromyscus maniculatus bairdii</name>
    <name type="common">Prairie deer mouse</name>
    <dbReference type="NCBI Taxonomy" id="230844"/>
    <lineage>
        <taxon>Eukaryota</taxon>
        <taxon>Metazoa</taxon>
        <taxon>Chordata</taxon>
        <taxon>Craniata</taxon>
        <taxon>Vertebrata</taxon>
        <taxon>Euteleostomi</taxon>
        <taxon>Mammalia</taxon>
        <taxon>Eutheria</taxon>
        <taxon>Euarchontoglires</taxon>
        <taxon>Glires</taxon>
        <taxon>Rodentia</taxon>
        <taxon>Myomorpha</taxon>
        <taxon>Muroidea</taxon>
        <taxon>Cricetidae</taxon>
        <taxon>Neotominae</taxon>
        <taxon>Peromyscus</taxon>
    </lineage>
</organism>
<dbReference type="OrthoDB" id="6359943at2759"/>
<reference evidence="4" key="2">
    <citation type="submission" date="2025-08" db="UniProtKB">
        <authorList>
            <consortium name="Ensembl"/>
        </authorList>
    </citation>
    <scope>IDENTIFICATION</scope>
</reference>
<dbReference type="GeneID" id="102925989"/>
<dbReference type="InterPro" id="IPR043380">
    <property type="entry name" value="Gcl-like"/>
</dbReference>
<feature type="compositionally biased region" description="Polar residues" evidence="2">
    <location>
        <begin position="48"/>
        <end position="57"/>
    </location>
</feature>
<sequence length="501" mass="57926">MGLLSSRVLRCSDSSPVEAEQPEATAGPSFLSGSRKRKQRSWDCSGPAPSSNIHGSENQGVNLQQVFGIVCRKKVKLSSKHAYQSLFLDGQDSDIKIRALGKTWPLHKVFLCQSGYFANMLKGSWKESHNDIIELEIKNEDIDVRSLYFVFGSLYRDEVLPIKPLQVPHVLAAASLLQVEQVVQQCKETMMRSINMKNVCSFYTAAETYQLKSVKTQCFEWLLCHLMIYPNVGLYKEIDIKLMYLLVSSSDLLVMQREIDIYTTLKEWLFLYLNPHWKGSVEQLLANANSWLSKHMEGSKNITFLESEEGLIFQPVFKKLRFQHVICDLASTTVLERDRLIPLEWLSPIYKQQWLTFLHSQQHREIGPRIINEKELEGCSMRCGTKISRDGKYSWKWSHCKFSFPLHIIFTNRYIIFKQNRQPCDGSACLKQIRNVVFRMTLVYFDSNGKLTFSRTTGYKTITFKNNEEQIAMKLDGIILNFPLYVFCNFLFISLANTENM</sequence>
<evidence type="ECO:0000256" key="2">
    <source>
        <dbReference type="SAM" id="MobiDB-lite"/>
    </source>
</evidence>
<proteinExistence type="predicted"/>
<dbReference type="SUPFAM" id="SSF54695">
    <property type="entry name" value="POZ domain"/>
    <property type="match status" value="1"/>
</dbReference>
<dbReference type="Pfam" id="PF00651">
    <property type="entry name" value="BTB"/>
    <property type="match status" value="1"/>
</dbReference>
<dbReference type="InterPro" id="IPR011333">
    <property type="entry name" value="SKP1/BTB/POZ_sf"/>
</dbReference>
<dbReference type="GeneTree" id="ENSGT00940000163246"/>
<feature type="region of interest" description="Disordered" evidence="2">
    <location>
        <begin position="1"/>
        <end position="57"/>
    </location>
</feature>
<dbReference type="Proteomes" id="UP000694547">
    <property type="component" value="Chromosome X"/>
</dbReference>
<protein>
    <submittedName>
        <fullName evidence="4">Putative germ cell-less protein-like 1-like</fullName>
    </submittedName>
</protein>
<reference evidence="4" key="3">
    <citation type="submission" date="2025-09" db="UniProtKB">
        <authorList>
            <consortium name="Ensembl"/>
        </authorList>
    </citation>
    <scope>IDENTIFICATION</scope>
</reference>
<reference evidence="4 5" key="1">
    <citation type="submission" date="2018-10" db="EMBL/GenBank/DDBJ databases">
        <title>Improved assembly of the deer mouse Peromyscus maniculatus genome.</title>
        <authorList>
            <person name="Lassance J.-M."/>
            <person name="Hoekstra H.E."/>
        </authorList>
    </citation>
    <scope>NUCLEOTIDE SEQUENCE [LARGE SCALE GENOMIC DNA]</scope>
</reference>
<dbReference type="PANTHER" id="PTHR23231:SF3">
    <property type="entry name" value="BTB DOMAIN CONTAINING 35, FAMILY MEMBER 10-RELATED"/>
    <property type="match status" value="1"/>
</dbReference>
<dbReference type="PROSITE" id="PS50097">
    <property type="entry name" value="BTB"/>
    <property type="match status" value="1"/>
</dbReference>
<dbReference type="InterPro" id="IPR000210">
    <property type="entry name" value="BTB/POZ_dom"/>
</dbReference>
<dbReference type="GO" id="GO:0007281">
    <property type="term" value="P:germ cell development"/>
    <property type="evidence" value="ECO:0007669"/>
    <property type="project" value="InterPro"/>
</dbReference>
<dbReference type="SMART" id="SM00225">
    <property type="entry name" value="BTB"/>
    <property type="match status" value="1"/>
</dbReference>
<name>A0A6I9M8F1_PERMB</name>
<feature type="domain" description="BTB" evidence="3">
    <location>
        <begin position="93"/>
        <end position="159"/>
    </location>
</feature>